<dbReference type="PANTHER" id="PTHR47545:SF1">
    <property type="entry name" value="MULTIFUNCTIONAL CCA PROTEIN"/>
    <property type="match status" value="1"/>
</dbReference>
<proteinExistence type="inferred from homology"/>
<dbReference type="Pfam" id="PF01743">
    <property type="entry name" value="PolyA_pol"/>
    <property type="match status" value="1"/>
</dbReference>
<accession>A0A6I4RRN9</accession>
<feature type="binding site" evidence="11">
    <location>
        <position position="91"/>
    </location>
    <ligand>
        <name>CTP</name>
        <dbReference type="ChEBI" id="CHEBI:37563"/>
    </ligand>
</feature>
<dbReference type="Gene3D" id="3.30.460.10">
    <property type="entry name" value="Beta Polymerase, domain 2"/>
    <property type="match status" value="1"/>
</dbReference>
<comment type="miscellaneous">
    <text evidence="11">A single active site specifically recognizes both ATP and CTP and is responsible for their addition.</text>
</comment>
<keyword evidence="5 11" id="KW-0479">Metal-binding</keyword>
<evidence type="ECO:0000256" key="3">
    <source>
        <dbReference type="ARBA" id="ARBA00022694"/>
    </source>
</evidence>
<comment type="cofactor">
    <cofactor evidence="1 11">
        <name>Mg(2+)</name>
        <dbReference type="ChEBI" id="CHEBI:18420"/>
    </cofactor>
</comment>
<dbReference type="HAMAP" id="MF_01262">
    <property type="entry name" value="CCA_bact_type2"/>
    <property type="match status" value="1"/>
</dbReference>
<dbReference type="EC" id="2.7.7.72" evidence="11"/>
<evidence type="ECO:0000259" key="13">
    <source>
        <dbReference type="Pfam" id="PF12627"/>
    </source>
</evidence>
<dbReference type="SUPFAM" id="SSF81891">
    <property type="entry name" value="Poly A polymerase C-terminal region-like"/>
    <property type="match status" value="1"/>
</dbReference>
<keyword evidence="2 11" id="KW-0808">Transferase</keyword>
<comment type="catalytic activity">
    <reaction evidence="11">
        <text>a tRNA with a 3' CCA end + 2 CTP + ATP = a tRNA with a 3' CCACCA end + 3 diphosphate</text>
        <dbReference type="Rhea" id="RHEA:76235"/>
        <dbReference type="Rhea" id="RHEA-COMP:10468"/>
        <dbReference type="Rhea" id="RHEA-COMP:18655"/>
        <dbReference type="ChEBI" id="CHEBI:30616"/>
        <dbReference type="ChEBI" id="CHEBI:33019"/>
        <dbReference type="ChEBI" id="CHEBI:37563"/>
        <dbReference type="ChEBI" id="CHEBI:83071"/>
        <dbReference type="ChEBI" id="CHEBI:195187"/>
    </reaction>
</comment>
<feature type="domain" description="Poly A polymerase head" evidence="12">
    <location>
        <begin position="3"/>
        <end position="122"/>
    </location>
</feature>
<feature type="binding site" evidence="11">
    <location>
        <position position="11"/>
    </location>
    <ligand>
        <name>CTP</name>
        <dbReference type="ChEBI" id="CHEBI:37563"/>
    </ligand>
</feature>
<dbReference type="Gene3D" id="1.10.3090.10">
    <property type="entry name" value="cca-adding enzyme, domain 2"/>
    <property type="match status" value="1"/>
</dbReference>
<dbReference type="GO" id="GO:0000287">
    <property type="term" value="F:magnesium ion binding"/>
    <property type="evidence" value="ECO:0007669"/>
    <property type="project" value="UniProtKB-UniRule"/>
</dbReference>
<evidence type="ECO:0000256" key="2">
    <source>
        <dbReference type="ARBA" id="ARBA00022679"/>
    </source>
</evidence>
<feature type="domain" description="tRNA nucleotidyltransferase/poly(A) polymerase RNA and SrmB- binding" evidence="13">
    <location>
        <begin position="149"/>
        <end position="209"/>
    </location>
</feature>
<dbReference type="GO" id="GO:0004810">
    <property type="term" value="F:CCA tRNA nucleotidyltransferase activity"/>
    <property type="evidence" value="ECO:0007669"/>
    <property type="project" value="UniProtKB-UniRule"/>
</dbReference>
<evidence type="ECO:0000256" key="8">
    <source>
        <dbReference type="ARBA" id="ARBA00022840"/>
    </source>
</evidence>
<reference evidence="14 15" key="1">
    <citation type="submission" date="2019-06" db="EMBL/GenBank/DDBJ databases">
        <title>Phylogeography and genetic diversity of Francisella tularensis subsp. holarctica in France (1947-2018).</title>
        <authorList>
            <person name="Kevin M."/>
            <person name="Madani N."/>
            <person name="Maurin M."/>
        </authorList>
    </citation>
    <scope>NUCLEOTIDE SEQUENCE [LARGE SCALE GENOMIC DNA]</scope>
    <source>
        <strain evidence="14 15">ATCC 15482</strain>
    </source>
</reference>
<feature type="binding site" evidence="11">
    <location>
        <position position="91"/>
    </location>
    <ligand>
        <name>ATP</name>
        <dbReference type="ChEBI" id="CHEBI:30616"/>
    </ligand>
</feature>
<dbReference type="InterPro" id="IPR043519">
    <property type="entry name" value="NT_sf"/>
</dbReference>
<evidence type="ECO:0000256" key="10">
    <source>
        <dbReference type="ARBA" id="ARBA00022884"/>
    </source>
</evidence>
<dbReference type="SUPFAM" id="SSF81301">
    <property type="entry name" value="Nucleotidyltransferase"/>
    <property type="match status" value="1"/>
</dbReference>
<dbReference type="AlphaFoldDB" id="A0A6I4RRN9"/>
<evidence type="ECO:0000256" key="7">
    <source>
        <dbReference type="ARBA" id="ARBA00022800"/>
    </source>
</evidence>
<evidence type="ECO:0000256" key="1">
    <source>
        <dbReference type="ARBA" id="ARBA00001946"/>
    </source>
</evidence>
<comment type="caution">
    <text evidence="14">The sequence shown here is derived from an EMBL/GenBank/DDBJ whole genome shotgun (WGS) entry which is preliminary data.</text>
</comment>
<keyword evidence="3 11" id="KW-0819">tRNA processing</keyword>
<dbReference type="PIRSF" id="PIRSF000813">
    <property type="entry name" value="CCA_bact"/>
    <property type="match status" value="1"/>
</dbReference>
<evidence type="ECO:0000256" key="11">
    <source>
        <dbReference type="HAMAP-Rule" id="MF_01262"/>
    </source>
</evidence>
<dbReference type="GO" id="GO:0005524">
    <property type="term" value="F:ATP binding"/>
    <property type="evidence" value="ECO:0007669"/>
    <property type="project" value="UniProtKB-UniRule"/>
</dbReference>
<dbReference type="InterPro" id="IPR050124">
    <property type="entry name" value="tRNA_CCA-adding_enzyme"/>
</dbReference>
<keyword evidence="4 11" id="KW-0548">Nucleotidyltransferase</keyword>
<sequence length="369" mass="42627">MKFYLVGGAVRDMLLGITPKDKDWVVVGATEDEMLANGFIKIAANFPVFIHPQTKQEYALARSEKKTANGYHGFEVNFSKYITLEDDLKRRDLTINSIAIDQNNKVIDPFNGQADLQNRILRHTSIAFIEDPLRVVRLARFKAQLSNFNFSIAEETLTLIKELIKTGELNHLTRERLHIEFVKALNNPKIFFTTLEELEALKIIFPNISCILLLIPNKSFFENPIYKDSNINEKITLCLLKVPQQKLDDIRKELLLTNKHYKLLKASIAISKILEDRNITAEEIFQLIKNANIIRDKNLFAESLNLYKKYLKVCDTITPHRNYQLLQTTINTIKNASINSLTIETIPKDKLRNTLKQLYIDIIKKQLKL</sequence>
<evidence type="ECO:0000259" key="12">
    <source>
        <dbReference type="Pfam" id="PF01743"/>
    </source>
</evidence>
<dbReference type="GO" id="GO:0000049">
    <property type="term" value="F:tRNA binding"/>
    <property type="evidence" value="ECO:0007669"/>
    <property type="project" value="UniProtKB-UniRule"/>
</dbReference>
<keyword evidence="10 11" id="KW-0694">RNA-binding</keyword>
<feature type="binding site" evidence="11">
    <location>
        <position position="8"/>
    </location>
    <ligand>
        <name>ATP</name>
        <dbReference type="ChEBI" id="CHEBI:30616"/>
    </ligand>
</feature>
<keyword evidence="9 11" id="KW-0460">Magnesium</keyword>
<dbReference type="Pfam" id="PF12627">
    <property type="entry name" value="PolyA_pol_RNAbd"/>
    <property type="match status" value="1"/>
</dbReference>
<feature type="binding site" evidence="11">
    <location>
        <position position="137"/>
    </location>
    <ligand>
        <name>CTP</name>
        <dbReference type="ChEBI" id="CHEBI:37563"/>
    </ligand>
</feature>
<protein>
    <recommendedName>
        <fullName evidence="11">CCA-adding enzyme</fullName>
        <ecNumber evidence="11">2.7.7.72</ecNumber>
    </recommendedName>
    <alternativeName>
        <fullName evidence="11">CCA tRNA nucleotidyltransferase</fullName>
    </alternativeName>
    <alternativeName>
        <fullName evidence="11">tRNA CCA-pyrophosphorylase</fullName>
    </alternativeName>
    <alternativeName>
        <fullName evidence="11">tRNA adenylyl-/cytidylyl- transferase</fullName>
    </alternativeName>
    <alternativeName>
        <fullName evidence="11">tRNA nucleotidyltransferase</fullName>
    </alternativeName>
    <alternativeName>
        <fullName evidence="11">tRNA-NT</fullName>
    </alternativeName>
</protein>
<evidence type="ECO:0000256" key="9">
    <source>
        <dbReference type="ARBA" id="ARBA00022842"/>
    </source>
</evidence>
<dbReference type="RefSeq" id="WP_003041164.1">
    <property type="nucleotide sequence ID" value="NZ_VJEZ01000007.1"/>
</dbReference>
<feature type="binding site" evidence="11">
    <location>
        <position position="21"/>
    </location>
    <ligand>
        <name>Mg(2+)</name>
        <dbReference type="ChEBI" id="CHEBI:18420"/>
    </ligand>
</feature>
<dbReference type="CDD" id="cd05398">
    <property type="entry name" value="NT_ClassII-CCAase"/>
    <property type="match status" value="1"/>
</dbReference>
<feature type="binding site" evidence="11">
    <location>
        <position position="8"/>
    </location>
    <ligand>
        <name>CTP</name>
        <dbReference type="ChEBI" id="CHEBI:37563"/>
    </ligand>
</feature>
<dbReference type="InterPro" id="IPR002646">
    <property type="entry name" value="PolA_pol_head_dom"/>
</dbReference>
<comment type="catalytic activity">
    <reaction evidence="11">
        <text>a tRNA precursor + 2 CTP + ATP = a tRNA with a 3' CCA end + 3 diphosphate</text>
        <dbReference type="Rhea" id="RHEA:14433"/>
        <dbReference type="Rhea" id="RHEA-COMP:10465"/>
        <dbReference type="Rhea" id="RHEA-COMP:10468"/>
        <dbReference type="ChEBI" id="CHEBI:30616"/>
        <dbReference type="ChEBI" id="CHEBI:33019"/>
        <dbReference type="ChEBI" id="CHEBI:37563"/>
        <dbReference type="ChEBI" id="CHEBI:74896"/>
        <dbReference type="ChEBI" id="CHEBI:83071"/>
        <dbReference type="EC" id="2.7.7.72"/>
    </reaction>
</comment>
<keyword evidence="8 11" id="KW-0067">ATP-binding</keyword>
<keyword evidence="6 11" id="KW-0547">Nucleotide-binding</keyword>
<evidence type="ECO:0000313" key="15">
    <source>
        <dbReference type="Proteomes" id="UP000469081"/>
    </source>
</evidence>
<keyword evidence="7 11" id="KW-0692">RNA repair</keyword>
<gene>
    <name evidence="11" type="primary">cca</name>
    <name evidence="14" type="ORF">FNC33_06175</name>
</gene>
<dbReference type="InterPro" id="IPR012006">
    <property type="entry name" value="CCA_bact"/>
</dbReference>
<comment type="function">
    <text evidence="11">Catalyzes the addition and repair of the essential 3'-terminal CCA sequence in tRNAs without using a nucleic acid template. Adds these three nucleotides in the order of C, C, and A to the tRNA nucleotide-73, using CTP and ATP as substrates and producing inorganic pyrophosphate. tRNA 3'-terminal CCA addition is required both for tRNA processing and repair. Also involved in tRNA surveillance by mediating tandem CCA addition to generate a CCACCA at the 3' terminus of unstable tRNAs. While stable tRNAs receive only 3'-terminal CCA, unstable tRNAs are marked with CCACCA and rapidly degraded.</text>
</comment>
<evidence type="ECO:0000256" key="5">
    <source>
        <dbReference type="ARBA" id="ARBA00022723"/>
    </source>
</evidence>
<name>A0A6I4RRN9_FRATU</name>
<evidence type="ECO:0000256" key="6">
    <source>
        <dbReference type="ARBA" id="ARBA00022741"/>
    </source>
</evidence>
<dbReference type="NCBIfam" id="NF009811">
    <property type="entry name" value="PRK13296.1"/>
    <property type="match status" value="1"/>
</dbReference>
<dbReference type="GO" id="GO:0042245">
    <property type="term" value="P:RNA repair"/>
    <property type="evidence" value="ECO:0007669"/>
    <property type="project" value="UniProtKB-KW"/>
</dbReference>
<dbReference type="EMBL" id="VJEZ01000007">
    <property type="protein sequence ID" value="MWZ40126.1"/>
    <property type="molecule type" value="Genomic_DNA"/>
</dbReference>
<dbReference type="InterPro" id="IPR032828">
    <property type="entry name" value="PolyA_RNA-bd"/>
</dbReference>
<comment type="similarity">
    <text evidence="11">Belongs to the tRNA nucleotidyltransferase/poly(A) polymerase family. Bacterial CCA-adding enzyme type 2 subfamily.</text>
</comment>
<dbReference type="GO" id="GO:0001680">
    <property type="term" value="P:tRNA 3'-terminal CCA addition"/>
    <property type="evidence" value="ECO:0007669"/>
    <property type="project" value="UniProtKB-UniRule"/>
</dbReference>
<evidence type="ECO:0000256" key="4">
    <source>
        <dbReference type="ARBA" id="ARBA00022695"/>
    </source>
</evidence>
<feature type="binding site" evidence="11">
    <location>
        <position position="137"/>
    </location>
    <ligand>
        <name>ATP</name>
        <dbReference type="ChEBI" id="CHEBI:30616"/>
    </ligand>
</feature>
<feature type="binding site" evidence="11">
    <location>
        <position position="140"/>
    </location>
    <ligand>
        <name>CTP</name>
        <dbReference type="ChEBI" id="CHEBI:37563"/>
    </ligand>
</feature>
<evidence type="ECO:0000313" key="14">
    <source>
        <dbReference type="EMBL" id="MWZ40126.1"/>
    </source>
</evidence>
<dbReference type="PANTHER" id="PTHR47545">
    <property type="entry name" value="MULTIFUNCTIONAL CCA PROTEIN"/>
    <property type="match status" value="1"/>
</dbReference>
<organism evidence="14 15">
    <name type="scientific">Francisella tularensis</name>
    <dbReference type="NCBI Taxonomy" id="263"/>
    <lineage>
        <taxon>Bacteria</taxon>
        <taxon>Pseudomonadati</taxon>
        <taxon>Pseudomonadota</taxon>
        <taxon>Gammaproteobacteria</taxon>
        <taxon>Thiotrichales</taxon>
        <taxon>Francisellaceae</taxon>
        <taxon>Francisella</taxon>
    </lineage>
</organism>
<dbReference type="SMR" id="A0A6I4RRN9"/>
<feature type="binding site" evidence="11">
    <location>
        <position position="23"/>
    </location>
    <ligand>
        <name>Mg(2+)</name>
        <dbReference type="ChEBI" id="CHEBI:18420"/>
    </ligand>
</feature>
<feature type="binding site" evidence="11">
    <location>
        <position position="140"/>
    </location>
    <ligand>
        <name>ATP</name>
        <dbReference type="ChEBI" id="CHEBI:30616"/>
    </ligand>
</feature>
<dbReference type="Proteomes" id="UP000469081">
    <property type="component" value="Unassembled WGS sequence"/>
</dbReference>
<feature type="binding site" evidence="11">
    <location>
        <position position="11"/>
    </location>
    <ligand>
        <name>ATP</name>
        <dbReference type="ChEBI" id="CHEBI:30616"/>
    </ligand>
</feature>